<keyword evidence="1" id="KW-1133">Transmembrane helix</keyword>
<dbReference type="PATRIC" id="fig|1227495.3.peg.198"/>
<feature type="transmembrane region" description="Helical" evidence="1">
    <location>
        <begin position="246"/>
        <end position="267"/>
    </location>
</feature>
<feature type="transmembrane region" description="Helical" evidence="1">
    <location>
        <begin position="393"/>
        <end position="416"/>
    </location>
</feature>
<protein>
    <recommendedName>
        <fullName evidence="4">ABC-2 type transport system permease protein</fullName>
    </recommendedName>
</protein>
<proteinExistence type="predicted"/>
<name>L9Z8W5_9EURY</name>
<evidence type="ECO:0000313" key="3">
    <source>
        <dbReference type="Proteomes" id="UP000011618"/>
    </source>
</evidence>
<feature type="transmembrane region" description="Helical" evidence="1">
    <location>
        <begin position="316"/>
        <end position="335"/>
    </location>
</feature>
<dbReference type="EMBL" id="AOII01000014">
    <property type="protein sequence ID" value="ELY82819.1"/>
    <property type="molecule type" value="Genomic_DNA"/>
</dbReference>
<feature type="transmembrane region" description="Helical" evidence="1">
    <location>
        <begin position="28"/>
        <end position="50"/>
    </location>
</feature>
<dbReference type="AlphaFoldDB" id="L9Z8W5"/>
<keyword evidence="1" id="KW-0812">Transmembrane</keyword>
<evidence type="ECO:0000256" key="1">
    <source>
        <dbReference type="SAM" id="Phobius"/>
    </source>
</evidence>
<gene>
    <name evidence="2" type="ORF">C487_01030</name>
</gene>
<sequence>MGNNHVRLVFSTTLRRGGRRLIADRRRLLLLVASLLVTTPVWYRGIRIVYRYGRRWVTGKPPIPLPDLLGGQLSFLAILVVGLTVLRTILEIGYPDEPAFVLLAAPAADVATGLVLAECVRVVLVLGVPTTAVWTVFALGMDAPLLVVTGGVSVASFLIACVLGGYLLGLGAMPVVRRIDRRVLYGLFAVVLAVVIAGLERTPSLLASFPEAVRSLEAIQMPLSVYTNLALLGSPAVSTASSVDSALSIAAAVALPLCLLGAVRTVAPAVWWRSSKRSAGAKPTRAVATGHLPFESHPSVRVARIQILRGVRNPAGLAHVFVAAFVLLPTGVSLLGEPLPVALLVGPPIVSVATVWAAGALFCLNPIGDSGPMYSQLVLATVPDRCFIAGRMLAGLVITLPPATILLAVAGIVGPITIPQTAVLTGFTVLSAICATAVGSGLGCLVPATHRSTRADGRTVVTPHLTVLGLYSFLVGVGGLVGLLLVFLPDVFTIVVPSVPADTIQTWGGLALLTSCTAISILSYRYAAARFARYELY</sequence>
<feature type="transmembrane region" description="Helical" evidence="1">
    <location>
        <begin position="146"/>
        <end position="170"/>
    </location>
</feature>
<dbReference type="RefSeq" id="WP_006183788.1">
    <property type="nucleotide sequence ID" value="NZ_AOII01000014.1"/>
</dbReference>
<evidence type="ECO:0008006" key="4">
    <source>
        <dbReference type="Google" id="ProtNLM"/>
    </source>
</evidence>
<feature type="transmembrane region" description="Helical" evidence="1">
    <location>
        <begin position="70"/>
        <end position="90"/>
    </location>
</feature>
<reference evidence="2 3" key="1">
    <citation type="journal article" date="2014" name="PLoS Genet.">
        <title>Phylogenetically driven sequencing of extremely halophilic archaea reveals strategies for static and dynamic osmo-response.</title>
        <authorList>
            <person name="Becker E.A."/>
            <person name="Seitzer P.M."/>
            <person name="Tritt A."/>
            <person name="Larsen D."/>
            <person name="Krusor M."/>
            <person name="Yao A.I."/>
            <person name="Wu D."/>
            <person name="Madern D."/>
            <person name="Eisen J.A."/>
            <person name="Darling A.E."/>
            <person name="Facciotti M.T."/>
        </authorList>
    </citation>
    <scope>NUCLEOTIDE SEQUENCE [LARGE SCALE GENOMIC DNA]</scope>
    <source>
        <strain evidence="2 3">DSM 3751</strain>
    </source>
</reference>
<dbReference type="eggNOG" id="arCOG06311">
    <property type="taxonomic scope" value="Archaea"/>
</dbReference>
<organism evidence="2 3">
    <name type="scientific">Natrinema pallidum DSM 3751</name>
    <dbReference type="NCBI Taxonomy" id="1227495"/>
    <lineage>
        <taxon>Archaea</taxon>
        <taxon>Methanobacteriati</taxon>
        <taxon>Methanobacteriota</taxon>
        <taxon>Stenosarchaea group</taxon>
        <taxon>Halobacteria</taxon>
        <taxon>Halobacteriales</taxon>
        <taxon>Natrialbaceae</taxon>
        <taxon>Natrinema</taxon>
    </lineage>
</organism>
<feature type="transmembrane region" description="Helical" evidence="1">
    <location>
        <begin position="467"/>
        <end position="487"/>
    </location>
</feature>
<evidence type="ECO:0000313" key="2">
    <source>
        <dbReference type="EMBL" id="ELY82819.1"/>
    </source>
</evidence>
<dbReference type="OrthoDB" id="293659at2157"/>
<feature type="transmembrane region" description="Helical" evidence="1">
    <location>
        <begin position="182"/>
        <end position="199"/>
    </location>
</feature>
<dbReference type="Proteomes" id="UP000011618">
    <property type="component" value="Unassembled WGS sequence"/>
</dbReference>
<feature type="transmembrane region" description="Helical" evidence="1">
    <location>
        <begin position="507"/>
        <end position="527"/>
    </location>
</feature>
<comment type="caution">
    <text evidence="2">The sequence shown here is derived from an EMBL/GenBank/DDBJ whole genome shotgun (WGS) entry which is preliminary data.</text>
</comment>
<accession>L9Z8W5</accession>
<keyword evidence="1" id="KW-0472">Membrane</keyword>
<feature type="transmembrane region" description="Helical" evidence="1">
    <location>
        <begin position="422"/>
        <end position="446"/>
    </location>
</feature>
<feature type="transmembrane region" description="Helical" evidence="1">
    <location>
        <begin position="341"/>
        <end position="364"/>
    </location>
</feature>